<dbReference type="SUPFAM" id="SSF52058">
    <property type="entry name" value="L domain-like"/>
    <property type="match status" value="1"/>
</dbReference>
<dbReference type="Gramene" id="Jr15_08410_p1">
    <property type="protein sequence ID" value="cds.Jr15_08410_p1"/>
    <property type="gene ID" value="Jr15_08410"/>
</dbReference>
<dbReference type="PANTHER" id="PTHR47186:SF42">
    <property type="entry name" value="DISEASE RESISTANCE RPP13-LIKE PROTEIN 1"/>
    <property type="match status" value="1"/>
</dbReference>
<reference evidence="2" key="2">
    <citation type="submission" date="2020-03" db="EMBL/GenBank/DDBJ databases">
        <title>Walnut 2.0.</title>
        <authorList>
            <person name="Marrano A."/>
            <person name="Britton M."/>
            <person name="Zimin A.V."/>
            <person name="Zaini P.A."/>
            <person name="Workman R."/>
            <person name="Puiu D."/>
            <person name="Bianco L."/>
            <person name="Allen B.J."/>
            <person name="Troggio M."/>
            <person name="Leslie C.A."/>
            <person name="Timp W."/>
            <person name="Dendekar A."/>
            <person name="Salzberg S.L."/>
            <person name="Neale D.B."/>
        </authorList>
    </citation>
    <scope>NUCLEOTIDE SEQUENCE</scope>
    <source>
        <tissue evidence="2">Leaves</tissue>
    </source>
</reference>
<dbReference type="Pfam" id="PF25019">
    <property type="entry name" value="LRR_R13L1-DRL21"/>
    <property type="match status" value="1"/>
</dbReference>
<name>A0A833TCT2_JUGRE</name>
<gene>
    <name evidence="2" type="ORF">F2P56_034345</name>
</gene>
<dbReference type="InterPro" id="IPR056789">
    <property type="entry name" value="LRR_R13L1-DRL21"/>
</dbReference>
<organism evidence="2 3">
    <name type="scientific">Juglans regia</name>
    <name type="common">English walnut</name>
    <dbReference type="NCBI Taxonomy" id="51240"/>
    <lineage>
        <taxon>Eukaryota</taxon>
        <taxon>Viridiplantae</taxon>
        <taxon>Streptophyta</taxon>
        <taxon>Embryophyta</taxon>
        <taxon>Tracheophyta</taxon>
        <taxon>Spermatophyta</taxon>
        <taxon>Magnoliopsida</taxon>
        <taxon>eudicotyledons</taxon>
        <taxon>Gunneridae</taxon>
        <taxon>Pentapetalae</taxon>
        <taxon>rosids</taxon>
        <taxon>fabids</taxon>
        <taxon>Fagales</taxon>
        <taxon>Juglandaceae</taxon>
        <taxon>Juglans</taxon>
    </lineage>
</organism>
<dbReference type="EMBL" id="LIHL02000015">
    <property type="protein sequence ID" value="KAF5445281.1"/>
    <property type="molecule type" value="Genomic_DNA"/>
</dbReference>
<dbReference type="Gene3D" id="3.80.10.10">
    <property type="entry name" value="Ribonuclease Inhibitor"/>
    <property type="match status" value="3"/>
</dbReference>
<dbReference type="AlphaFoldDB" id="A0A833TCT2"/>
<evidence type="ECO:0000313" key="2">
    <source>
        <dbReference type="EMBL" id="KAF5445281.1"/>
    </source>
</evidence>
<feature type="domain" description="R13L1/DRL21-like LRR repeat region" evidence="1">
    <location>
        <begin position="4"/>
        <end position="74"/>
    </location>
</feature>
<reference evidence="2" key="1">
    <citation type="submission" date="2015-10" db="EMBL/GenBank/DDBJ databases">
        <authorList>
            <person name="Martinez-Garcia P.J."/>
            <person name="Crepeau M.W."/>
            <person name="Puiu D."/>
            <person name="Gonzalez-Ibeas D."/>
            <person name="Whalen J."/>
            <person name="Stevens K."/>
            <person name="Paul R."/>
            <person name="Butterfield T."/>
            <person name="Britton M."/>
            <person name="Reagan R."/>
            <person name="Chakraborty S."/>
            <person name="Walawage S.L."/>
            <person name="Vasquez-Gross H.A."/>
            <person name="Cardeno C."/>
            <person name="Famula R."/>
            <person name="Pratt K."/>
            <person name="Kuruganti S."/>
            <person name="Aradhya M.K."/>
            <person name="Leslie C.A."/>
            <person name="Dandekar A.M."/>
            <person name="Salzberg S.L."/>
            <person name="Wegrzyn J.L."/>
            <person name="Langley C.H."/>
            <person name="Neale D.B."/>
        </authorList>
    </citation>
    <scope>NUCLEOTIDE SEQUENCE</scope>
    <source>
        <tissue evidence="2">Leaves</tissue>
    </source>
</reference>
<comment type="caution">
    <text evidence="2">The sequence shown here is derived from an EMBL/GenBank/DDBJ whole genome shotgun (WGS) entry which is preliminary data.</text>
</comment>
<accession>A0A833TCT2</accession>
<dbReference type="InterPro" id="IPR032675">
    <property type="entry name" value="LRR_dom_sf"/>
</dbReference>
<dbReference type="Proteomes" id="UP000619265">
    <property type="component" value="Unassembled WGS sequence"/>
</dbReference>
<evidence type="ECO:0000313" key="3">
    <source>
        <dbReference type="Proteomes" id="UP000619265"/>
    </source>
</evidence>
<evidence type="ECO:0000259" key="1">
    <source>
        <dbReference type="Pfam" id="PF25019"/>
    </source>
</evidence>
<sequence length="425" mass="48347">MTSELEVLNGLRPHNALTELVIITYGGAKFPNWLTYPSFPHMASLRLENCYKCTSLPPLGQYLPSLKNLWIRGMANVKSVGSEFCSGNLETLLLYDMDEWENWSPCEEFLNLCELSHYKYSKLLGKLPNNLPLLKDVRIFDCAQLVVSFSCFSDKCKFVSGEFNGLLKNGLVCGSKATFKSLDFSRSLSPISDREDLAELERLSIINCEELTNLWSYKVGSLPHYLPLLTYLDIYDCPKLVSSVVEEVDQERLQLRITSTLIEDCIALELPKASMYNNTCLQYIHINNCDSLKHFARSHLPPTLKTLIIWDCKSMRNLVEDDDNDTNNNSSCRRGITSLLELEYLEVTNCPSLESLTSKDGLPPSLLELWIKDFPKLMSFPKNGLPPSLQKLEIDECPLLEECCKKDHRGEWCRIADIPCVVIND</sequence>
<proteinExistence type="predicted"/>
<protein>
    <recommendedName>
        <fullName evidence="1">R13L1/DRL21-like LRR repeat region domain-containing protein</fullName>
    </recommendedName>
</protein>
<dbReference type="PANTHER" id="PTHR47186">
    <property type="entry name" value="LEUCINE-RICH REPEAT-CONTAINING PROTEIN 57"/>
    <property type="match status" value="1"/>
</dbReference>